<feature type="non-terminal residue" evidence="2">
    <location>
        <position position="1"/>
    </location>
</feature>
<sequence>MQEPDSWSIGRMSVSKSKGGSSSTNEVSLLSGDAMLQLSGTGLLYRGRLVDRDTELTEKEFKKLLRKASALLDIQTRRFYQRNDLESDIPMRRNAFKLAIAYQIEYMHEVDATTTFGMQEPDSWSIGRMSVSKSKGGSSSTNEVSLLSGDAMLQLSGTGLLYRGVSR</sequence>
<feature type="compositionally biased region" description="Low complexity" evidence="1">
    <location>
        <begin position="13"/>
        <end position="23"/>
    </location>
</feature>
<reference evidence="2" key="1">
    <citation type="submission" date="2022-03" db="EMBL/GenBank/DDBJ databases">
        <authorList>
            <person name="Lindestad O."/>
        </authorList>
    </citation>
    <scope>NUCLEOTIDE SEQUENCE</scope>
</reference>
<name>A0A8S4QTB6_9NEOP</name>
<keyword evidence="3" id="KW-1185">Reference proteome</keyword>
<dbReference type="Proteomes" id="UP000838756">
    <property type="component" value="Unassembled WGS sequence"/>
</dbReference>
<proteinExistence type="predicted"/>
<gene>
    <name evidence="2" type="primary">jg6805</name>
    <name evidence="2" type="ORF">PAEG_LOCUS4343</name>
</gene>
<evidence type="ECO:0000313" key="3">
    <source>
        <dbReference type="Proteomes" id="UP000838756"/>
    </source>
</evidence>
<accession>A0A8S4QTB6</accession>
<feature type="region of interest" description="Disordered" evidence="1">
    <location>
        <begin position="1"/>
        <end position="25"/>
    </location>
</feature>
<evidence type="ECO:0000256" key="1">
    <source>
        <dbReference type="SAM" id="MobiDB-lite"/>
    </source>
</evidence>
<comment type="caution">
    <text evidence="2">The sequence shown here is derived from an EMBL/GenBank/DDBJ whole genome shotgun (WGS) entry which is preliminary data.</text>
</comment>
<dbReference type="EMBL" id="CAKXAJ010014870">
    <property type="protein sequence ID" value="CAH2216292.1"/>
    <property type="molecule type" value="Genomic_DNA"/>
</dbReference>
<evidence type="ECO:0000313" key="2">
    <source>
        <dbReference type="EMBL" id="CAH2216292.1"/>
    </source>
</evidence>
<protein>
    <submittedName>
        <fullName evidence="2">Jg6805 protein</fullName>
    </submittedName>
</protein>
<dbReference type="AlphaFoldDB" id="A0A8S4QTB6"/>
<organism evidence="2 3">
    <name type="scientific">Pararge aegeria aegeria</name>
    <dbReference type="NCBI Taxonomy" id="348720"/>
    <lineage>
        <taxon>Eukaryota</taxon>
        <taxon>Metazoa</taxon>
        <taxon>Ecdysozoa</taxon>
        <taxon>Arthropoda</taxon>
        <taxon>Hexapoda</taxon>
        <taxon>Insecta</taxon>
        <taxon>Pterygota</taxon>
        <taxon>Neoptera</taxon>
        <taxon>Endopterygota</taxon>
        <taxon>Lepidoptera</taxon>
        <taxon>Glossata</taxon>
        <taxon>Ditrysia</taxon>
        <taxon>Papilionoidea</taxon>
        <taxon>Nymphalidae</taxon>
        <taxon>Satyrinae</taxon>
        <taxon>Satyrini</taxon>
        <taxon>Parargina</taxon>
        <taxon>Pararge</taxon>
    </lineage>
</organism>